<evidence type="ECO:0000313" key="1">
    <source>
        <dbReference type="EMBL" id="XBO37970.1"/>
    </source>
</evidence>
<accession>A0AAU7JCU4</accession>
<dbReference type="RefSeq" id="WP_406854796.1">
    <property type="nucleotide sequence ID" value="NZ_CP157484.1"/>
</dbReference>
<reference evidence="1" key="1">
    <citation type="submission" date="2024-05" db="EMBL/GenBank/DDBJ databases">
        <authorList>
            <person name="Kim S."/>
            <person name="Heo J."/>
            <person name="Choi H."/>
            <person name="Choi Y."/>
            <person name="Kwon S.-W."/>
            <person name="Kim Y."/>
        </authorList>
    </citation>
    <scope>NUCLEOTIDE SEQUENCE</scope>
    <source>
        <strain evidence="1">KACC 23698</strain>
    </source>
</reference>
<dbReference type="Pfam" id="PF10098">
    <property type="entry name" value="DUF2336"/>
    <property type="match status" value="1"/>
</dbReference>
<dbReference type="EMBL" id="CP157484">
    <property type="protein sequence ID" value="XBO37970.1"/>
    <property type="molecule type" value="Genomic_DNA"/>
</dbReference>
<protein>
    <submittedName>
        <fullName evidence="1">DUF2336 domain-containing protein</fullName>
    </submittedName>
</protein>
<dbReference type="InterPro" id="IPR019285">
    <property type="entry name" value="DUF2336"/>
</dbReference>
<name>A0AAU7JCU4_9HYPH</name>
<gene>
    <name evidence="1" type="ORF">ABEG18_19955</name>
</gene>
<organism evidence="1">
    <name type="scientific">Alsobacter sp. KACC 23698</name>
    <dbReference type="NCBI Taxonomy" id="3149229"/>
    <lineage>
        <taxon>Bacteria</taxon>
        <taxon>Pseudomonadati</taxon>
        <taxon>Pseudomonadota</taxon>
        <taxon>Alphaproteobacteria</taxon>
        <taxon>Hyphomicrobiales</taxon>
        <taxon>Alsobacteraceae</taxon>
        <taxon>Alsobacter</taxon>
    </lineage>
</organism>
<sequence>MPLGLLPQFHRAMAHAPERVRVQAVARLAAAWRALAPTDPARSEHEAAMTTILDDPSPVVRLALASELAQDETAPHHVVLALCYDSAEIAAEIASSTAVLIDSELVDLVALSPAVVQCAIALRPRPSAALSASIAAVGHRAACLTLLANPDAVLVKSAFVTLLGRFRSDPEFQDAVFRRADAPVAVRQDIVERAIQQRRIGRTGARASEAESERLRVEQDLATVALARTCSAAETADFVAHLVSRGRLTTALMLRAAVSGELALVEHSLANLSTVLVSRVRAIMHEPRGPAFRALCLRAGLPERAFDALSVAIEVHRERRDETGLVRGPVADPGEAGDVISRVLDRYEDRRTDQLDDVLALMRRVSSEAKGRSAREPLRRAKPESRLRSNYLGAQHGFRSAAVGGKVPA</sequence>
<proteinExistence type="predicted"/>
<dbReference type="AlphaFoldDB" id="A0AAU7JCU4"/>